<feature type="transmembrane region" description="Helical" evidence="2">
    <location>
        <begin position="493"/>
        <end position="512"/>
    </location>
</feature>
<gene>
    <name evidence="3" type="ORF">VK792_11895</name>
</gene>
<reference evidence="3 4" key="1">
    <citation type="submission" date="2024-01" db="EMBL/GenBank/DDBJ databases">
        <title>Mesobacterium rodlantinim sp. nov., isolated from shallow sea hydrothermal systems off Kueishantao Island.</title>
        <authorList>
            <person name="Su Z."/>
            <person name="Tang K."/>
        </authorList>
    </citation>
    <scope>NUCLEOTIDE SEQUENCE [LARGE SCALE GENOMIC DNA]</scope>
    <source>
        <strain evidence="3 4">TK19101</strain>
    </source>
</reference>
<feature type="transmembrane region" description="Helical" evidence="2">
    <location>
        <begin position="251"/>
        <end position="267"/>
    </location>
</feature>
<dbReference type="PIRSF" id="PIRSF035905">
    <property type="entry name" value="UCP035905_mp"/>
    <property type="match status" value="1"/>
</dbReference>
<feature type="transmembrane region" description="Helical" evidence="2">
    <location>
        <begin position="828"/>
        <end position="845"/>
    </location>
</feature>
<keyword evidence="2" id="KW-1133">Transmembrane helix</keyword>
<feature type="transmembrane region" description="Helical" evidence="2">
    <location>
        <begin position="298"/>
        <end position="318"/>
    </location>
</feature>
<dbReference type="PANTHER" id="PTHR38434">
    <property type="entry name" value="BLL2549 PROTEIN"/>
    <property type="match status" value="1"/>
</dbReference>
<feature type="transmembrane region" description="Helical" evidence="2">
    <location>
        <begin position="518"/>
        <end position="538"/>
    </location>
</feature>
<dbReference type="EMBL" id="JAYLLH010000016">
    <property type="protein sequence ID" value="MEC3861988.1"/>
    <property type="molecule type" value="Genomic_DNA"/>
</dbReference>
<accession>A0ABU6HHQ2</accession>
<protein>
    <submittedName>
        <fullName evidence="3">DUF2339 domain-containing protein</fullName>
    </submittedName>
</protein>
<evidence type="ECO:0000313" key="3">
    <source>
        <dbReference type="EMBL" id="MEC3861988.1"/>
    </source>
</evidence>
<feature type="transmembrane region" description="Helical" evidence="2">
    <location>
        <begin position="722"/>
        <end position="745"/>
    </location>
</feature>
<feature type="compositionally biased region" description="Pro residues" evidence="1">
    <location>
        <begin position="105"/>
        <end position="114"/>
    </location>
</feature>
<evidence type="ECO:0000256" key="1">
    <source>
        <dbReference type="SAM" id="MobiDB-lite"/>
    </source>
</evidence>
<comment type="caution">
    <text evidence="3">The sequence shown here is derived from an EMBL/GenBank/DDBJ whole genome shotgun (WGS) entry which is preliminary data.</text>
</comment>
<feature type="transmembrane region" description="Helical" evidence="2">
    <location>
        <begin position="367"/>
        <end position="390"/>
    </location>
</feature>
<feature type="transmembrane region" description="Helical" evidence="2">
    <location>
        <begin position="598"/>
        <end position="616"/>
    </location>
</feature>
<organism evidence="3 4">
    <name type="scientific">Mesobacterium hydrothermale</name>
    <dbReference type="NCBI Taxonomy" id="3111907"/>
    <lineage>
        <taxon>Bacteria</taxon>
        <taxon>Pseudomonadati</taxon>
        <taxon>Pseudomonadota</taxon>
        <taxon>Alphaproteobacteria</taxon>
        <taxon>Rhodobacterales</taxon>
        <taxon>Roseobacteraceae</taxon>
        <taxon>Mesobacterium</taxon>
    </lineage>
</organism>
<dbReference type="PANTHER" id="PTHR38434:SF1">
    <property type="entry name" value="BLL2549 PROTEIN"/>
    <property type="match status" value="1"/>
</dbReference>
<feature type="transmembrane region" description="Helical" evidence="2">
    <location>
        <begin position="462"/>
        <end position="481"/>
    </location>
</feature>
<feature type="transmembrane region" description="Helical" evidence="2">
    <location>
        <begin position="628"/>
        <end position="650"/>
    </location>
</feature>
<feature type="transmembrane region" description="Helical" evidence="2">
    <location>
        <begin position="791"/>
        <end position="808"/>
    </location>
</feature>
<dbReference type="Proteomes" id="UP001348149">
    <property type="component" value="Unassembled WGS sequence"/>
</dbReference>
<dbReference type="InterPro" id="IPR014600">
    <property type="entry name" value="UCP035905_mem"/>
</dbReference>
<evidence type="ECO:0000313" key="4">
    <source>
        <dbReference type="Proteomes" id="UP001348149"/>
    </source>
</evidence>
<feature type="transmembrane region" description="Helical" evidence="2">
    <location>
        <begin position="880"/>
        <end position="899"/>
    </location>
</feature>
<dbReference type="InterPro" id="IPR019286">
    <property type="entry name" value="DUF2339_TM"/>
</dbReference>
<feature type="transmembrane region" description="Helical" evidence="2">
    <location>
        <begin position="396"/>
        <end position="414"/>
    </location>
</feature>
<feature type="region of interest" description="Disordered" evidence="1">
    <location>
        <begin position="71"/>
        <end position="115"/>
    </location>
</feature>
<keyword evidence="4" id="KW-1185">Reference proteome</keyword>
<feature type="transmembrane region" description="Helical" evidence="2">
    <location>
        <begin position="6"/>
        <end position="25"/>
    </location>
</feature>
<feature type="transmembrane region" description="Helical" evidence="2">
    <location>
        <begin position="857"/>
        <end position="874"/>
    </location>
</feature>
<keyword evidence="2" id="KW-0472">Membrane</keyword>
<proteinExistence type="predicted"/>
<feature type="transmembrane region" description="Helical" evidence="2">
    <location>
        <begin position="273"/>
        <end position="291"/>
    </location>
</feature>
<sequence>MDAILVVVAMAIVAVPVLLVGVLVAQARLRKRVDQAERQITALVYALENAGTGTEHPPTTAQPAKTFKAATELPKDSGPPDTLPARDVPAAAKGPQPWASRSPVTPRPVTPEPPKAIVARRDSGAWFGKWLRDNWFYAISAVSLALAGIFLVQYGMEQGYLPPLARVVAAALFGLILVSAGEVIRRRFGDGEEATTAYLPSVFSGAGIVSLFGAILAAHLLYALIGPEAALAGMALVALSALVLGWFHGPLLAAVGVVGAMAAPFLIGGASEAVHWLYLYFGIVALVGLGIDSVRRWAWVSVLTLVLAFAAGWLLYISHLDLQMAFALYAAALVVLSVLIPARSLLPDQQGGLVLWALLRGKPKDGWPIFPVRLSFASLLAATLILWIVASEGTTDVFWLVFTTLTALATAFALASVRAPALQDHILAPAGAMLVLASWGQTARKVFPVAPDPAEVPAPPMALEPSVILALATVVTVAAGWRSLAGGSLRLGWAIVAAVFAPAMAVALEMVWKPALQIGPYPWALHAAGLAALMTLFAERFSRVDGKDRLRASIAGLSVLGCLSFALVIVLSNVALTIAIAVVVLAAAALDRKFDLPLMTLAISIGVVAIGYRLVIDPGIDWALGAGWGNFSLAYGGALAALVAALAALPGDRPTARVMLDTGMWSAGGVGLSLALFRLIEERIGSSHTEDHWALGLYALIWLVLALVQVRRADLGGWLRKLRLGLAAVFGLLSALVMGLALTLANPLFNTGTVYGWPVLNTLSVAYLLPALALLAGAAWVRRMPLLSRSFFGLGLALGGFWLAVTIRNFWQGNMAMALWKDVGQPELYTYTVALLILGAGLFYQSLARGSDHLRRAGLVIIGLAVGKVFFVDISGLTGLMRVFSLLILGLGLAGLAWLNRWARARHAPPETAE</sequence>
<feature type="transmembrane region" description="Helical" evidence="2">
    <location>
        <begin position="135"/>
        <end position="152"/>
    </location>
</feature>
<evidence type="ECO:0000256" key="2">
    <source>
        <dbReference type="SAM" id="Phobius"/>
    </source>
</evidence>
<feature type="transmembrane region" description="Helical" evidence="2">
    <location>
        <begin position="164"/>
        <end position="184"/>
    </location>
</feature>
<feature type="transmembrane region" description="Helical" evidence="2">
    <location>
        <begin position="196"/>
        <end position="218"/>
    </location>
</feature>
<keyword evidence="2" id="KW-0812">Transmembrane</keyword>
<dbReference type="Pfam" id="PF10101">
    <property type="entry name" value="DUF2339"/>
    <property type="match status" value="1"/>
</dbReference>
<feature type="transmembrane region" description="Helical" evidence="2">
    <location>
        <begin position="692"/>
        <end position="710"/>
    </location>
</feature>
<feature type="transmembrane region" description="Helical" evidence="2">
    <location>
        <begin position="324"/>
        <end position="346"/>
    </location>
</feature>
<name>A0ABU6HHQ2_9RHOB</name>
<dbReference type="RefSeq" id="WP_326297726.1">
    <property type="nucleotide sequence ID" value="NZ_JAYLLH010000016.1"/>
</dbReference>
<feature type="transmembrane region" description="Helical" evidence="2">
    <location>
        <begin position="757"/>
        <end position="779"/>
    </location>
</feature>